<reference evidence="3 4" key="1">
    <citation type="journal article" date="2019" name="Sci. Data">
        <title>Hybrid genome assembly and annotation of Danionella translucida.</title>
        <authorList>
            <person name="Kadobianskyi M."/>
            <person name="Schulze L."/>
            <person name="Schuelke M."/>
            <person name="Judkewitz B."/>
        </authorList>
    </citation>
    <scope>NUCLEOTIDE SEQUENCE [LARGE SCALE GENOMIC DNA]</scope>
    <source>
        <strain evidence="3 4">Bolton</strain>
    </source>
</reference>
<feature type="transmembrane region" description="Helical" evidence="1">
    <location>
        <begin position="104"/>
        <end position="127"/>
    </location>
</feature>
<keyword evidence="1" id="KW-1133">Transmembrane helix</keyword>
<protein>
    <submittedName>
        <fullName evidence="3">Uncharacterized protein</fullName>
    </submittedName>
</protein>
<evidence type="ECO:0000256" key="2">
    <source>
        <dbReference type="SAM" id="SignalP"/>
    </source>
</evidence>
<evidence type="ECO:0000313" key="4">
    <source>
        <dbReference type="Proteomes" id="UP000316079"/>
    </source>
</evidence>
<gene>
    <name evidence="3" type="ORF">DNTS_000339</name>
</gene>
<keyword evidence="1" id="KW-0812">Transmembrane</keyword>
<sequence length="148" mass="16299">MLPFLLCALLTSVGATVTELTVTYNCAEEGSHGIYDEYAAFNGDCEQYWSVEDLSVGTYQYSRSECQNPCVELSVGRINLTDCINITLAVTCSKGNLTERRVNFIGLLLGLITFMMTVGVVLLGCYYKRRRNNAQLTDPSQASEGLLV</sequence>
<feature type="chain" id="PRO_5021920907" evidence="2">
    <location>
        <begin position="16"/>
        <end position="148"/>
    </location>
</feature>
<dbReference type="Proteomes" id="UP000316079">
    <property type="component" value="Unassembled WGS sequence"/>
</dbReference>
<name>A0A553R5U3_9TELE</name>
<evidence type="ECO:0000256" key="1">
    <source>
        <dbReference type="SAM" id="Phobius"/>
    </source>
</evidence>
<accession>A0A553R5U3</accession>
<organism evidence="3 4">
    <name type="scientific">Danionella cerebrum</name>
    <dbReference type="NCBI Taxonomy" id="2873325"/>
    <lineage>
        <taxon>Eukaryota</taxon>
        <taxon>Metazoa</taxon>
        <taxon>Chordata</taxon>
        <taxon>Craniata</taxon>
        <taxon>Vertebrata</taxon>
        <taxon>Euteleostomi</taxon>
        <taxon>Actinopterygii</taxon>
        <taxon>Neopterygii</taxon>
        <taxon>Teleostei</taxon>
        <taxon>Ostariophysi</taxon>
        <taxon>Cypriniformes</taxon>
        <taxon>Danionidae</taxon>
        <taxon>Danioninae</taxon>
        <taxon>Danionella</taxon>
    </lineage>
</organism>
<evidence type="ECO:0000313" key="3">
    <source>
        <dbReference type="EMBL" id="TRY97534.1"/>
    </source>
</evidence>
<feature type="signal peptide" evidence="2">
    <location>
        <begin position="1"/>
        <end position="15"/>
    </location>
</feature>
<keyword evidence="4" id="KW-1185">Reference proteome</keyword>
<proteinExistence type="predicted"/>
<keyword evidence="1" id="KW-0472">Membrane</keyword>
<dbReference type="AlphaFoldDB" id="A0A553R5U3"/>
<comment type="caution">
    <text evidence="3">The sequence shown here is derived from an EMBL/GenBank/DDBJ whole genome shotgun (WGS) entry which is preliminary data.</text>
</comment>
<keyword evidence="2" id="KW-0732">Signal</keyword>
<dbReference type="EMBL" id="SRMA01025221">
    <property type="protein sequence ID" value="TRY97534.1"/>
    <property type="molecule type" value="Genomic_DNA"/>
</dbReference>